<dbReference type="InterPro" id="IPR052019">
    <property type="entry name" value="F420H2_bilvrd_red/Heme_oxyg"/>
</dbReference>
<dbReference type="PANTHER" id="PTHR35176:SF6">
    <property type="entry name" value="HEME OXYGENASE HI_0854-RELATED"/>
    <property type="match status" value="1"/>
</dbReference>
<protein>
    <submittedName>
        <fullName evidence="3">Pyridoxamine 5'-phosphate oxidase family protein</fullName>
    </submittedName>
</protein>
<evidence type="ECO:0000259" key="2">
    <source>
        <dbReference type="Pfam" id="PF01243"/>
    </source>
</evidence>
<evidence type="ECO:0000313" key="4">
    <source>
        <dbReference type="Proteomes" id="UP001595872"/>
    </source>
</evidence>
<comment type="caution">
    <text evidence="3">The sequence shown here is derived from an EMBL/GenBank/DDBJ whole genome shotgun (WGS) entry which is preliminary data.</text>
</comment>
<keyword evidence="1" id="KW-0560">Oxidoreductase</keyword>
<gene>
    <name evidence="3" type="ORF">ACFPCY_31355</name>
</gene>
<evidence type="ECO:0000313" key="3">
    <source>
        <dbReference type="EMBL" id="MFC4911840.1"/>
    </source>
</evidence>
<dbReference type="RefSeq" id="WP_378261153.1">
    <property type="nucleotide sequence ID" value="NZ_JBHSIT010000010.1"/>
</dbReference>
<organism evidence="3 4">
    <name type="scientific">Actinomadura gamaensis</name>
    <dbReference type="NCBI Taxonomy" id="1763541"/>
    <lineage>
        <taxon>Bacteria</taxon>
        <taxon>Bacillati</taxon>
        <taxon>Actinomycetota</taxon>
        <taxon>Actinomycetes</taxon>
        <taxon>Streptosporangiales</taxon>
        <taxon>Thermomonosporaceae</taxon>
        <taxon>Actinomadura</taxon>
    </lineage>
</organism>
<accession>A0ABV9U5R4</accession>
<dbReference type="SUPFAM" id="SSF50475">
    <property type="entry name" value="FMN-binding split barrel"/>
    <property type="match status" value="1"/>
</dbReference>
<sequence length="141" mass="15811">MARIMTTDERERFLAEERVGVLSVTAEYGRAPLAVPIWYLYEPGGEIRFITGGQSRKMRLVRAAGRVTVTVQEERPPYRYVTVEGDVTGYEEPADPADRQAVARRYLGEDGAAAYLASTEHLADAAVLVRVRPQRWLSRAV</sequence>
<dbReference type="InterPro" id="IPR011576">
    <property type="entry name" value="Pyridox_Oxase_N"/>
</dbReference>
<keyword evidence="4" id="KW-1185">Reference proteome</keyword>
<dbReference type="Pfam" id="PF01243">
    <property type="entry name" value="PNPOx_N"/>
    <property type="match status" value="1"/>
</dbReference>
<proteinExistence type="predicted"/>
<evidence type="ECO:0000256" key="1">
    <source>
        <dbReference type="ARBA" id="ARBA00023002"/>
    </source>
</evidence>
<dbReference type="Gene3D" id="2.30.110.10">
    <property type="entry name" value="Electron Transport, Fmn-binding Protein, Chain A"/>
    <property type="match status" value="1"/>
</dbReference>
<feature type="domain" description="Pyridoxamine 5'-phosphate oxidase N-terminal" evidence="2">
    <location>
        <begin position="7"/>
        <end position="137"/>
    </location>
</feature>
<dbReference type="EMBL" id="JBHSIT010000010">
    <property type="protein sequence ID" value="MFC4911840.1"/>
    <property type="molecule type" value="Genomic_DNA"/>
</dbReference>
<name>A0ABV9U5R4_9ACTN</name>
<dbReference type="InterPro" id="IPR012349">
    <property type="entry name" value="Split_barrel_FMN-bd"/>
</dbReference>
<dbReference type="Proteomes" id="UP001595872">
    <property type="component" value="Unassembled WGS sequence"/>
</dbReference>
<reference evidence="4" key="1">
    <citation type="journal article" date="2019" name="Int. J. Syst. Evol. Microbiol.">
        <title>The Global Catalogue of Microorganisms (GCM) 10K type strain sequencing project: providing services to taxonomists for standard genome sequencing and annotation.</title>
        <authorList>
            <consortium name="The Broad Institute Genomics Platform"/>
            <consortium name="The Broad Institute Genome Sequencing Center for Infectious Disease"/>
            <person name="Wu L."/>
            <person name="Ma J."/>
        </authorList>
    </citation>
    <scope>NUCLEOTIDE SEQUENCE [LARGE SCALE GENOMIC DNA]</scope>
    <source>
        <strain evidence="4">KLKA75</strain>
    </source>
</reference>
<dbReference type="PANTHER" id="PTHR35176">
    <property type="entry name" value="HEME OXYGENASE HI_0854-RELATED"/>
    <property type="match status" value="1"/>
</dbReference>